<name>E2BAR5_HARSA</name>
<feature type="region of interest" description="Disordered" evidence="5">
    <location>
        <begin position="186"/>
        <end position="215"/>
    </location>
</feature>
<feature type="compositionally biased region" description="Acidic residues" evidence="5">
    <location>
        <begin position="1"/>
        <end position="10"/>
    </location>
</feature>
<dbReference type="AlphaFoldDB" id="E2BAR5"/>
<dbReference type="InterPro" id="IPR018499">
    <property type="entry name" value="Tetraspanin/Peripherin"/>
</dbReference>
<gene>
    <name evidence="7" type="ORF">EAI_12890</name>
</gene>
<evidence type="ECO:0000256" key="1">
    <source>
        <dbReference type="ARBA" id="ARBA00004141"/>
    </source>
</evidence>
<evidence type="ECO:0000313" key="8">
    <source>
        <dbReference type="Proteomes" id="UP000008237"/>
    </source>
</evidence>
<feature type="transmembrane region" description="Helical" evidence="6">
    <location>
        <begin position="331"/>
        <end position="352"/>
    </location>
</feature>
<evidence type="ECO:0000256" key="5">
    <source>
        <dbReference type="SAM" id="MobiDB-lite"/>
    </source>
</evidence>
<feature type="transmembrane region" description="Helical" evidence="6">
    <location>
        <begin position="253"/>
        <end position="280"/>
    </location>
</feature>
<feature type="transmembrane region" description="Helical" evidence="6">
    <location>
        <begin position="300"/>
        <end position="319"/>
    </location>
</feature>
<evidence type="ECO:0000313" key="7">
    <source>
        <dbReference type="EMBL" id="EFN87200.1"/>
    </source>
</evidence>
<dbReference type="PANTHER" id="PTHR19282">
    <property type="entry name" value="TETRASPANIN"/>
    <property type="match status" value="1"/>
</dbReference>
<feature type="region of interest" description="Disordered" evidence="5">
    <location>
        <begin position="1"/>
        <end position="52"/>
    </location>
</feature>
<dbReference type="CDD" id="cd03127">
    <property type="entry name" value="tetraspanin_LEL"/>
    <property type="match status" value="1"/>
</dbReference>
<comment type="subcellular location">
    <subcellularLocation>
        <location evidence="1">Membrane</location>
        <topology evidence="1">Multi-pass membrane protein</topology>
    </subcellularLocation>
</comment>
<dbReference type="PANTHER" id="PTHR19282:SF554">
    <property type="entry name" value="ANTIGEN, PUTATIVE-RELATED"/>
    <property type="match status" value="1"/>
</dbReference>
<evidence type="ECO:0000256" key="4">
    <source>
        <dbReference type="ARBA" id="ARBA00023136"/>
    </source>
</evidence>
<feature type="compositionally biased region" description="Basic and acidic residues" evidence="5">
    <location>
        <begin position="11"/>
        <end position="49"/>
    </location>
</feature>
<dbReference type="OMA" id="QDVAMRY"/>
<reference evidence="7 8" key="1">
    <citation type="journal article" date="2010" name="Science">
        <title>Genomic comparison of the ants Camponotus floridanus and Harpegnathos saltator.</title>
        <authorList>
            <person name="Bonasio R."/>
            <person name="Zhang G."/>
            <person name="Ye C."/>
            <person name="Mutti N.S."/>
            <person name="Fang X."/>
            <person name="Qin N."/>
            <person name="Donahue G."/>
            <person name="Yang P."/>
            <person name="Li Q."/>
            <person name="Li C."/>
            <person name="Zhang P."/>
            <person name="Huang Z."/>
            <person name="Berger S.L."/>
            <person name="Reinberg D."/>
            <person name="Wang J."/>
            <person name="Liebig J."/>
        </authorList>
    </citation>
    <scope>NUCLEOTIDE SEQUENCE [LARGE SCALE GENOMIC DNA]</scope>
    <source>
        <strain evidence="7 8">R22 G/1</strain>
    </source>
</reference>
<keyword evidence="4 6" id="KW-0472">Membrane</keyword>
<protein>
    <submittedName>
        <fullName evidence="7">CD63 antigen</fullName>
    </submittedName>
</protein>
<dbReference type="InterPro" id="IPR008952">
    <property type="entry name" value="Tetraspanin_EC2_sf"/>
</dbReference>
<keyword evidence="2 6" id="KW-0812">Transmembrane</keyword>
<dbReference type="GO" id="GO:0005886">
    <property type="term" value="C:plasma membrane"/>
    <property type="evidence" value="ECO:0007669"/>
    <property type="project" value="TreeGrafter"/>
</dbReference>
<dbReference type="OrthoDB" id="10054572at2759"/>
<feature type="compositionally biased region" description="Low complexity" evidence="5">
    <location>
        <begin position="190"/>
        <end position="211"/>
    </location>
</feature>
<keyword evidence="3 6" id="KW-1133">Transmembrane helix</keyword>
<evidence type="ECO:0000256" key="6">
    <source>
        <dbReference type="SAM" id="Phobius"/>
    </source>
</evidence>
<accession>E2BAR5</accession>
<dbReference type="EMBL" id="GL446831">
    <property type="protein sequence ID" value="EFN87200.1"/>
    <property type="molecule type" value="Genomic_DNA"/>
</dbReference>
<organism evidence="8">
    <name type="scientific">Harpegnathos saltator</name>
    <name type="common">Jerdon's jumping ant</name>
    <dbReference type="NCBI Taxonomy" id="610380"/>
    <lineage>
        <taxon>Eukaryota</taxon>
        <taxon>Metazoa</taxon>
        <taxon>Ecdysozoa</taxon>
        <taxon>Arthropoda</taxon>
        <taxon>Hexapoda</taxon>
        <taxon>Insecta</taxon>
        <taxon>Pterygota</taxon>
        <taxon>Neoptera</taxon>
        <taxon>Endopterygota</taxon>
        <taxon>Hymenoptera</taxon>
        <taxon>Apocrita</taxon>
        <taxon>Aculeata</taxon>
        <taxon>Formicoidea</taxon>
        <taxon>Formicidae</taxon>
        <taxon>Ponerinae</taxon>
        <taxon>Ponerini</taxon>
        <taxon>Harpegnathos</taxon>
    </lineage>
</organism>
<dbReference type="InParanoid" id="E2BAR5"/>
<evidence type="ECO:0000256" key="2">
    <source>
        <dbReference type="ARBA" id="ARBA00022692"/>
    </source>
</evidence>
<sequence length="617" mass="68123">MNDANDGAEDCDAHRGSGCNDNDHAPRMHLERRTVNPIDDDARSRHRELSTNPVNDRAPAACYTTIYDRCVNIGADDTGTNIEALGATTTTSTTITTTTEANVTHVKKRKKKGGGVEYHERQRERSSGVAVHVVHRVTRCHDSMTVMLLQRSLTPQSTHSQKTATKDCSAKPPFLFLLDDCQEHRHSTDTDTTTTTNNNNNNHNNNNNNNNVFKRGVRKSSSCDHVANEAPSSVTSQRLADGGEDVAMRYYRLWIYACNLVLFGSAVGFTAAVSQTLLFTGDPRRHVVPGVPRAFDFTTLYAYVALAAQLGLVQLLGCIAARRLSVRLLNAYWIVLLALLFGDIIIGVAWIFRFDKLRAEIKPTLKLRLQVDYGKEPRFSEQWDRLQREFMCCGVTGPRDFGARWPQTCCSPSMNASEPCPHPYGRGCEESLARWLRKTADLLLVLGFCVIAFAKLCFLGILRYEIREMIQKIRMLREPPPPAATFAQPPFSQVLPAEATANNGSIVRRTTLPNTVTPSGNASLLLQSDECNAGRHPLLANNLQDGGADSDTNSHCALILEETTPTSANHNCTATASREKSNGNNNYEMREFNRRLLLSNGASPATGITAGGQSRRT</sequence>
<dbReference type="Gene3D" id="1.10.1450.10">
    <property type="entry name" value="Tetraspanin"/>
    <property type="match status" value="1"/>
</dbReference>
<keyword evidence="8" id="KW-1185">Reference proteome</keyword>
<feature type="transmembrane region" description="Helical" evidence="6">
    <location>
        <begin position="442"/>
        <end position="464"/>
    </location>
</feature>
<dbReference type="Pfam" id="PF00335">
    <property type="entry name" value="Tetraspanin"/>
    <property type="match status" value="1"/>
</dbReference>
<dbReference type="SUPFAM" id="SSF48652">
    <property type="entry name" value="Tetraspanin"/>
    <property type="match status" value="1"/>
</dbReference>
<proteinExistence type="predicted"/>
<evidence type="ECO:0000256" key="3">
    <source>
        <dbReference type="ARBA" id="ARBA00022989"/>
    </source>
</evidence>
<dbReference type="Proteomes" id="UP000008237">
    <property type="component" value="Unassembled WGS sequence"/>
</dbReference>